<accession>A0ABN4JTB8</accession>
<name>A0ABN4JTB8_9BURK</name>
<keyword evidence="2" id="KW-1185">Reference proteome</keyword>
<dbReference type="SUPFAM" id="SSF53955">
    <property type="entry name" value="Lysozyme-like"/>
    <property type="match status" value="1"/>
</dbReference>
<dbReference type="CDD" id="cd00736">
    <property type="entry name" value="lambda_lys-like"/>
    <property type="match status" value="1"/>
</dbReference>
<evidence type="ECO:0000313" key="2">
    <source>
        <dbReference type="Proteomes" id="UP000060277"/>
    </source>
</evidence>
<proteinExistence type="predicted"/>
<protein>
    <submittedName>
        <fullName evidence="1">Muramidase</fullName>
    </submittedName>
</protein>
<reference evidence="2" key="1">
    <citation type="submission" date="2015-12" db="EMBL/GenBank/DDBJ databases">
        <title>Complete genome sequence of Pandoraea norimbergensis DSM 11628.</title>
        <authorList>
            <person name="Ee R."/>
            <person name="Lim Y.-L."/>
            <person name="Yong D."/>
            <person name="Yin W.-F."/>
            <person name="Chan K.-G."/>
        </authorList>
    </citation>
    <scope>NUCLEOTIDE SEQUENCE [LARGE SCALE GENOMIC DNA]</scope>
    <source>
        <strain evidence="2">DSM 11628</strain>
    </source>
</reference>
<dbReference type="InterPro" id="IPR023346">
    <property type="entry name" value="Lysozyme-like_dom_sf"/>
</dbReference>
<evidence type="ECO:0000313" key="1">
    <source>
        <dbReference type="EMBL" id="ALS63451.1"/>
    </source>
</evidence>
<sequence length="146" mass="15606">MAQTNRAAFLAMIRYSEGATYNTLFGGGTFNGYADHPRQYITKTVAGKPLTSSAAGAYQMLARTWDSLKARLSLPDFSPASQDAGAIELIREWGALPDVDAGRFAVAVQKVRKVWASLPGAGYGQPERALSALQQVYQNAGGVVYG</sequence>
<dbReference type="Proteomes" id="UP000060277">
    <property type="component" value="Chromosome"/>
</dbReference>
<organism evidence="1 2">
    <name type="scientific">Pandoraea norimbergensis</name>
    <dbReference type="NCBI Taxonomy" id="93219"/>
    <lineage>
        <taxon>Bacteria</taxon>
        <taxon>Pseudomonadati</taxon>
        <taxon>Pseudomonadota</taxon>
        <taxon>Betaproteobacteria</taxon>
        <taxon>Burkholderiales</taxon>
        <taxon>Burkholderiaceae</taxon>
        <taxon>Pandoraea</taxon>
    </lineage>
</organism>
<dbReference type="Gene3D" id="1.10.530.10">
    <property type="match status" value="1"/>
</dbReference>
<gene>
    <name evidence="1" type="ORF">AT302_20785</name>
</gene>
<dbReference type="EMBL" id="CP013480">
    <property type="protein sequence ID" value="ALS63451.1"/>
    <property type="molecule type" value="Genomic_DNA"/>
</dbReference>